<sequence>MQRSVFKRVLLAVLLLVIFDVSGVLSETGGLKDRPVSVALVCEPSSKVDKVRFYKSTSLFFKRLKAKRTQENGTAFFVGYGTFANETPTEQLAQATQNGYDLYLFSKDAKENLPSANIPGSIPWISFGIEKKIEIPQKEKRPTSKNSSRKKSKRSKSQKKKPISEKTKGKKNSTSRKAKNSNVPESQSEKSEGKEEKPTTISFGRASWELSFDSLKFWFSTSTDAKDIPFESDRISFLLGEKNSEEWASFLEGKTEDSTWIRLLSQPQDLRFSEGIYYTGCASPSIPNGISVLNFFFRGNRLIRLKQESFSLNSDGSGKSWDLE</sequence>
<protein>
    <submittedName>
        <fullName evidence="2">Uncharacterized protein</fullName>
    </submittedName>
</protein>
<feature type="compositionally biased region" description="Basic and acidic residues" evidence="1">
    <location>
        <begin position="187"/>
        <end position="198"/>
    </location>
</feature>
<dbReference type="OrthoDB" id="345979at2"/>
<dbReference type="EMBL" id="QHCT01000002">
    <property type="protein sequence ID" value="RHX90377.1"/>
    <property type="molecule type" value="Genomic_DNA"/>
</dbReference>
<evidence type="ECO:0000256" key="1">
    <source>
        <dbReference type="SAM" id="MobiDB-lite"/>
    </source>
</evidence>
<evidence type="ECO:0000313" key="3">
    <source>
        <dbReference type="Proteomes" id="UP000265798"/>
    </source>
</evidence>
<feature type="compositionally biased region" description="Basic residues" evidence="1">
    <location>
        <begin position="168"/>
        <end position="179"/>
    </location>
</feature>
<name>A0A396Z9P4_9LEPT</name>
<evidence type="ECO:0000313" key="2">
    <source>
        <dbReference type="EMBL" id="RHX90377.1"/>
    </source>
</evidence>
<dbReference type="NCBIfam" id="NF047584">
    <property type="entry name" value="LIC11612_FN_binding"/>
    <property type="match status" value="1"/>
</dbReference>
<reference evidence="3" key="1">
    <citation type="submission" date="2018-05" db="EMBL/GenBank/DDBJ databases">
        <title>Leptospira yasudae sp. nov. and Leptospira stimsonii sp. nov., two pathogenic species of the genus Leptospira isolated from environmental sources.</title>
        <authorList>
            <person name="Casanovas-Massana A."/>
            <person name="Hamond C."/>
            <person name="Santos L.A."/>
            <person name="Hacker K.P."/>
            <person name="Balassiano I."/>
            <person name="Medeiros M.A."/>
            <person name="Reis M.G."/>
            <person name="Ko A.I."/>
            <person name="Wunder E.A."/>
        </authorList>
    </citation>
    <scope>NUCLEOTIDE SEQUENCE [LARGE SCALE GENOMIC DNA]</scope>
    <source>
        <strain evidence="3">Yale</strain>
    </source>
</reference>
<dbReference type="AlphaFoldDB" id="A0A396Z9P4"/>
<feature type="compositionally biased region" description="Basic residues" evidence="1">
    <location>
        <begin position="147"/>
        <end position="161"/>
    </location>
</feature>
<organism evidence="2 3">
    <name type="scientific">Leptospira stimsonii</name>
    <dbReference type="NCBI Taxonomy" id="2202203"/>
    <lineage>
        <taxon>Bacteria</taxon>
        <taxon>Pseudomonadati</taxon>
        <taxon>Spirochaetota</taxon>
        <taxon>Spirochaetia</taxon>
        <taxon>Leptospirales</taxon>
        <taxon>Leptospiraceae</taxon>
        <taxon>Leptospira</taxon>
    </lineage>
</organism>
<comment type="caution">
    <text evidence="2">The sequence shown here is derived from an EMBL/GenBank/DDBJ whole genome shotgun (WGS) entry which is preliminary data.</text>
</comment>
<dbReference type="RefSeq" id="WP_118968041.1">
    <property type="nucleotide sequence ID" value="NZ_QHCT01000002.1"/>
</dbReference>
<feature type="region of interest" description="Disordered" evidence="1">
    <location>
        <begin position="135"/>
        <end position="199"/>
    </location>
</feature>
<gene>
    <name evidence="2" type="ORF">DLM75_08085</name>
</gene>
<dbReference type="Proteomes" id="UP000265798">
    <property type="component" value="Unassembled WGS sequence"/>
</dbReference>
<accession>A0A396Z9P4</accession>
<proteinExistence type="predicted"/>